<comment type="subcellular location">
    <subcellularLocation>
        <location evidence="1 8">Cell membrane</location>
        <topology evidence="1 8">Multi-pass membrane protein</topology>
    </subcellularLocation>
</comment>
<dbReference type="InterPro" id="IPR000515">
    <property type="entry name" value="MetI-like"/>
</dbReference>
<evidence type="ECO:0000256" key="3">
    <source>
        <dbReference type="ARBA" id="ARBA00022448"/>
    </source>
</evidence>
<protein>
    <recommendedName>
        <fullName evidence="9">Phosphate transport system permease protein</fullName>
    </recommendedName>
</protein>
<name>A0A2K2U6N9_9ACTN</name>
<keyword evidence="5 8" id="KW-0812">Transmembrane</keyword>
<feature type="transmembrane region" description="Helical" evidence="8">
    <location>
        <begin position="119"/>
        <end position="142"/>
    </location>
</feature>
<dbReference type="PANTHER" id="PTHR30425">
    <property type="entry name" value="PHOSPHATE TRANSPORT SYSTEM PERMEASE PROTEIN PST"/>
    <property type="match status" value="1"/>
</dbReference>
<dbReference type="Proteomes" id="UP000789325">
    <property type="component" value="Unassembled WGS sequence"/>
</dbReference>
<feature type="transmembrane region" description="Helical" evidence="8">
    <location>
        <begin position="154"/>
        <end position="183"/>
    </location>
</feature>
<evidence type="ECO:0000256" key="2">
    <source>
        <dbReference type="ARBA" id="ARBA00007069"/>
    </source>
</evidence>
<evidence type="ECO:0000256" key="9">
    <source>
        <dbReference type="RuleBase" id="RU363054"/>
    </source>
</evidence>
<evidence type="ECO:0000256" key="5">
    <source>
        <dbReference type="ARBA" id="ARBA00022692"/>
    </source>
</evidence>
<evidence type="ECO:0000313" key="13">
    <source>
        <dbReference type="Proteomes" id="UP000236488"/>
    </source>
</evidence>
<reference evidence="11" key="2">
    <citation type="journal article" date="2021" name="PeerJ">
        <title>Extensive microbial diversity within the chicken gut microbiome revealed by metagenomics and culture.</title>
        <authorList>
            <person name="Gilroy R."/>
            <person name="Ravi A."/>
            <person name="Getino M."/>
            <person name="Pursley I."/>
            <person name="Horton D.L."/>
            <person name="Alikhan N.F."/>
            <person name="Baker D."/>
            <person name="Gharbi K."/>
            <person name="Hall N."/>
            <person name="Watson M."/>
            <person name="Adriaenssens E.M."/>
            <person name="Foster-Nyarko E."/>
            <person name="Jarju S."/>
            <person name="Secka A."/>
            <person name="Antonio M."/>
            <person name="Oren A."/>
            <person name="Chaudhuri R.R."/>
            <person name="La Ragione R."/>
            <person name="Hildebrand F."/>
            <person name="Pallen M.J."/>
        </authorList>
    </citation>
    <scope>NUCLEOTIDE SEQUENCE</scope>
    <source>
        <strain evidence="11">USAMLcec12-2067</strain>
    </source>
</reference>
<dbReference type="PROSITE" id="PS50928">
    <property type="entry name" value="ABC_TM1"/>
    <property type="match status" value="1"/>
</dbReference>
<dbReference type="InterPro" id="IPR035906">
    <property type="entry name" value="MetI-like_sf"/>
</dbReference>
<keyword evidence="3 8" id="KW-0813">Transport</keyword>
<dbReference type="Proteomes" id="UP000236488">
    <property type="component" value="Unassembled WGS sequence"/>
</dbReference>
<feature type="transmembrane region" description="Helical" evidence="8">
    <location>
        <begin position="204"/>
        <end position="224"/>
    </location>
</feature>
<keyword evidence="6 8" id="KW-1133">Transmembrane helix</keyword>
<dbReference type="InterPro" id="IPR051124">
    <property type="entry name" value="Phosphate_Transport_Permease"/>
</dbReference>
<evidence type="ECO:0000256" key="7">
    <source>
        <dbReference type="ARBA" id="ARBA00023136"/>
    </source>
</evidence>
<keyword evidence="4 9" id="KW-1003">Cell membrane</keyword>
<proteinExistence type="inferred from homology"/>
<dbReference type="Gene3D" id="1.10.3720.10">
    <property type="entry name" value="MetI-like"/>
    <property type="match status" value="1"/>
</dbReference>
<sequence length="306" mass="32194">MAKHVPKRRVELVGKGVTGACIALVALLVVTLVAMVAQRGISTFAVDGINLFDFLTGTTWNPHQDDANGMPTVGALPMIVGSFSVTILSTLVALPIAVGSAIFVVEVAPGFGRRVFQPLIELLVGIPSVVYGLIGLTVIVAWTRDVGGMLGQNITGYGIFSSSIVLAVMILPTVTSLSIDALAAVPNEYREGSYALGCTRWQTVWNVVLRSALPSLMTAVILGMTRAFGEALAVQMVIGNAAQIPSSLFTPASTLTSVLTMGMGNEAMGTVYNDVLWSLALLLMAMSLVFILIIHLIGRKGARKHG</sequence>
<reference evidence="12 13" key="1">
    <citation type="journal article" date="2018" name="Int. J. Syst. Evol. Microbiol.">
        <title>Rubneribacter badeniensis gen. nov., sp. nov. and Enteroscipio rubneri gen. nov., sp. nov., new members of the Eggerthellaceae isolated from human faeces.</title>
        <authorList>
            <person name="Danylec N."/>
            <person name="Gobl A."/>
            <person name="Stoll D.A."/>
            <person name="Hetzer B."/>
            <person name="Kulling S.E."/>
            <person name="Huch M."/>
        </authorList>
    </citation>
    <scope>NUCLEOTIDE SEQUENCE [LARGE SCALE GENOMIC DNA]</scope>
    <source>
        <strain evidence="12 13">ResAG-85</strain>
    </source>
</reference>
<comment type="similarity">
    <text evidence="2 9">Belongs to the binding-protein-dependent transport system permease family. CysTW subfamily.</text>
</comment>
<dbReference type="CDD" id="cd06261">
    <property type="entry name" value="TM_PBP2"/>
    <property type="match status" value="1"/>
</dbReference>
<accession>A0A2K2U6N9</accession>
<dbReference type="EMBL" id="PPEL01000010">
    <property type="protein sequence ID" value="PNV66003.1"/>
    <property type="molecule type" value="Genomic_DNA"/>
</dbReference>
<organism evidence="12 13">
    <name type="scientific">Rubneribacter badeniensis</name>
    <dbReference type="NCBI Taxonomy" id="2070688"/>
    <lineage>
        <taxon>Bacteria</taxon>
        <taxon>Bacillati</taxon>
        <taxon>Actinomycetota</taxon>
        <taxon>Coriobacteriia</taxon>
        <taxon>Eggerthellales</taxon>
        <taxon>Eggerthellaceae</taxon>
        <taxon>Rubneribacter</taxon>
    </lineage>
</organism>
<comment type="function">
    <text evidence="9">Part of the binding-protein-dependent transport system for phosphate; probably responsible for the translocation of the substrate across the membrane.</text>
</comment>
<evidence type="ECO:0000256" key="1">
    <source>
        <dbReference type="ARBA" id="ARBA00004651"/>
    </source>
</evidence>
<evidence type="ECO:0000313" key="12">
    <source>
        <dbReference type="EMBL" id="PNV66003.1"/>
    </source>
</evidence>
<feature type="domain" description="ABC transmembrane type-1" evidence="10">
    <location>
        <begin position="79"/>
        <end position="294"/>
    </location>
</feature>
<keyword evidence="9" id="KW-0592">Phosphate transport</keyword>
<dbReference type="InterPro" id="IPR011864">
    <property type="entry name" value="Phosphate_PstC"/>
</dbReference>
<keyword evidence="13" id="KW-1185">Reference proteome</keyword>
<evidence type="ECO:0000256" key="4">
    <source>
        <dbReference type="ARBA" id="ARBA00022475"/>
    </source>
</evidence>
<evidence type="ECO:0000256" key="8">
    <source>
        <dbReference type="RuleBase" id="RU363032"/>
    </source>
</evidence>
<feature type="transmembrane region" description="Helical" evidence="8">
    <location>
        <begin position="79"/>
        <end position="107"/>
    </location>
</feature>
<keyword evidence="7 8" id="KW-0472">Membrane</keyword>
<dbReference type="Pfam" id="PF00528">
    <property type="entry name" value="BPD_transp_1"/>
    <property type="match status" value="1"/>
</dbReference>
<feature type="transmembrane region" description="Helical" evidence="8">
    <location>
        <begin position="275"/>
        <end position="297"/>
    </location>
</feature>
<dbReference type="SUPFAM" id="SSF161098">
    <property type="entry name" value="MetI-like"/>
    <property type="match status" value="1"/>
</dbReference>
<dbReference type="AlphaFoldDB" id="A0A2K2U6N9"/>
<evidence type="ECO:0000259" key="10">
    <source>
        <dbReference type="PROSITE" id="PS50928"/>
    </source>
</evidence>
<reference evidence="11" key="3">
    <citation type="submission" date="2021-09" db="EMBL/GenBank/DDBJ databases">
        <authorList>
            <person name="Gilroy R."/>
        </authorList>
    </citation>
    <scope>NUCLEOTIDE SEQUENCE</scope>
    <source>
        <strain evidence="11">USAMLcec12-2067</strain>
    </source>
</reference>
<dbReference type="GO" id="GO:0005315">
    <property type="term" value="F:phosphate transmembrane transporter activity"/>
    <property type="evidence" value="ECO:0007669"/>
    <property type="project" value="InterPro"/>
</dbReference>
<dbReference type="GO" id="GO:0005886">
    <property type="term" value="C:plasma membrane"/>
    <property type="evidence" value="ECO:0007669"/>
    <property type="project" value="UniProtKB-SubCell"/>
</dbReference>
<feature type="transmembrane region" description="Helical" evidence="8">
    <location>
        <begin position="12"/>
        <end position="37"/>
    </location>
</feature>
<dbReference type="RefSeq" id="WP_087194446.1">
    <property type="nucleotide sequence ID" value="NZ_DBEYRC010000044.1"/>
</dbReference>
<evidence type="ECO:0000313" key="11">
    <source>
        <dbReference type="EMBL" id="HJH43090.1"/>
    </source>
</evidence>
<dbReference type="GO" id="GO:0006817">
    <property type="term" value="P:phosphate ion transport"/>
    <property type="evidence" value="ECO:0007669"/>
    <property type="project" value="UniProtKB-KW"/>
</dbReference>
<dbReference type="EMBL" id="DYZL01000095">
    <property type="protein sequence ID" value="HJH43090.1"/>
    <property type="molecule type" value="Genomic_DNA"/>
</dbReference>
<dbReference type="NCBIfam" id="TIGR02138">
    <property type="entry name" value="phosphate_pstC"/>
    <property type="match status" value="1"/>
</dbReference>
<dbReference type="PANTHER" id="PTHR30425:SF2">
    <property type="entry name" value="ABC TRANSPORTER PERMEASE PROTEIN YQGH-RELATED"/>
    <property type="match status" value="1"/>
</dbReference>
<evidence type="ECO:0000256" key="6">
    <source>
        <dbReference type="ARBA" id="ARBA00022989"/>
    </source>
</evidence>
<comment type="caution">
    <text evidence="12">The sequence shown here is derived from an EMBL/GenBank/DDBJ whole genome shotgun (WGS) entry which is preliminary data.</text>
</comment>
<gene>
    <name evidence="12" type="primary">pstC</name>
    <name evidence="12" type="ORF">C2L80_03385</name>
    <name evidence="11" type="ORF">K8V16_04755</name>
</gene>